<dbReference type="InterPro" id="IPR043519">
    <property type="entry name" value="NT_sf"/>
</dbReference>
<accession>A0ABW5PFG5</accession>
<evidence type="ECO:0000259" key="1">
    <source>
        <dbReference type="Pfam" id="PF01909"/>
    </source>
</evidence>
<proteinExistence type="predicted"/>
<dbReference type="SUPFAM" id="SSF81301">
    <property type="entry name" value="Nucleotidyltransferase"/>
    <property type="match status" value="1"/>
</dbReference>
<name>A0ABW5PFG5_9BACL</name>
<dbReference type="InterPro" id="IPR002934">
    <property type="entry name" value="Polymerase_NTP_transf_dom"/>
</dbReference>
<reference evidence="3" key="1">
    <citation type="journal article" date="2019" name="Int. J. Syst. Evol. Microbiol.">
        <title>The Global Catalogue of Microorganisms (GCM) 10K type strain sequencing project: providing services to taxonomists for standard genome sequencing and annotation.</title>
        <authorList>
            <consortium name="The Broad Institute Genomics Platform"/>
            <consortium name="The Broad Institute Genome Sequencing Center for Infectious Disease"/>
            <person name="Wu L."/>
            <person name="Ma J."/>
        </authorList>
    </citation>
    <scope>NUCLEOTIDE SEQUENCE [LARGE SCALE GENOMIC DNA]</scope>
    <source>
        <strain evidence="3">KCTC 3950</strain>
    </source>
</reference>
<keyword evidence="3" id="KW-1185">Reference proteome</keyword>
<feature type="domain" description="Polymerase nucleotidyl transferase" evidence="1">
    <location>
        <begin position="22"/>
        <end position="63"/>
    </location>
</feature>
<comment type="caution">
    <text evidence="2">The sequence shown here is derived from an EMBL/GenBank/DDBJ whole genome shotgun (WGS) entry which is preliminary data.</text>
</comment>
<sequence length="137" mass="15585">MELEQAADSLIMQFKEWAIHQPDIGGIALVGSFARGDFHSESDVDLVIITTTKNSTIQSIHNNFNFNNKVRVEIEEWGILTSLRVYYDCGLEVEYGVVSDDWVREPLDDGTKNVASNGFKVILDKENIFESVIRFLR</sequence>
<dbReference type="CDD" id="cd05403">
    <property type="entry name" value="NT_KNTase_like"/>
    <property type="match status" value="1"/>
</dbReference>
<dbReference type="RefSeq" id="WP_377604710.1">
    <property type="nucleotide sequence ID" value="NZ_JBHUME010000010.1"/>
</dbReference>
<gene>
    <name evidence="2" type="ORF">ACFSUF_17245</name>
</gene>
<organism evidence="2 3">
    <name type="scientific">Paenibacillus gansuensis</name>
    <dbReference type="NCBI Taxonomy" id="306542"/>
    <lineage>
        <taxon>Bacteria</taxon>
        <taxon>Bacillati</taxon>
        <taxon>Bacillota</taxon>
        <taxon>Bacilli</taxon>
        <taxon>Bacillales</taxon>
        <taxon>Paenibacillaceae</taxon>
        <taxon>Paenibacillus</taxon>
    </lineage>
</organism>
<dbReference type="EMBL" id="JBHUME010000010">
    <property type="protein sequence ID" value="MFD2614156.1"/>
    <property type="molecule type" value="Genomic_DNA"/>
</dbReference>
<dbReference type="Gene3D" id="3.30.460.10">
    <property type="entry name" value="Beta Polymerase, domain 2"/>
    <property type="match status" value="1"/>
</dbReference>
<dbReference type="Pfam" id="PF01909">
    <property type="entry name" value="NTP_transf_2"/>
    <property type="match status" value="1"/>
</dbReference>
<protein>
    <submittedName>
        <fullName evidence="2">Nucleotidyltransferase domain-containing protein</fullName>
    </submittedName>
</protein>
<evidence type="ECO:0000313" key="3">
    <source>
        <dbReference type="Proteomes" id="UP001597541"/>
    </source>
</evidence>
<dbReference type="Proteomes" id="UP001597541">
    <property type="component" value="Unassembled WGS sequence"/>
</dbReference>
<evidence type="ECO:0000313" key="2">
    <source>
        <dbReference type="EMBL" id="MFD2614156.1"/>
    </source>
</evidence>